<evidence type="ECO:0000256" key="4">
    <source>
        <dbReference type="ARBA" id="ARBA00022989"/>
    </source>
</evidence>
<dbReference type="Pfam" id="PF02687">
    <property type="entry name" value="FtsX"/>
    <property type="match status" value="2"/>
</dbReference>
<keyword evidence="2" id="KW-1003">Cell membrane</keyword>
<feature type="domain" description="MacB-like periplasmic core" evidence="8">
    <location>
        <begin position="21"/>
        <end position="251"/>
    </location>
</feature>
<feature type="domain" description="ABC3 transporter permease C-terminal" evidence="7">
    <location>
        <begin position="300"/>
        <end position="416"/>
    </location>
</feature>
<evidence type="ECO:0000313" key="10">
    <source>
        <dbReference type="Proteomes" id="UP000664480"/>
    </source>
</evidence>
<feature type="transmembrane region" description="Helical" evidence="6">
    <location>
        <begin position="298"/>
        <end position="317"/>
    </location>
</feature>
<feature type="domain" description="MacB-like periplasmic core" evidence="8">
    <location>
        <begin position="512"/>
        <end position="647"/>
    </location>
</feature>
<sequence length="807" mass="90304">MFTNYLKVAWRNLVRSKWAGAINIFGLAIGITASLLLFVIIQYEMSFDKFQSHYNEIYRIVSKDKYPDGFDYNPGVNNPVPDAIAADNLPFEEVVPVKSAYNTQVNIYKDAAKAGIPDKYEIDYTFYTTPDFADLFDLEFASGDIQSLSEPNKIILTKTTAAKFFGSWELAENKTLDFSSGLNLTVGGIVEDIPDNSNMFFDMLVSYQTIRSNPEIYDHDLESWGSLGSDNQLYVSLAENADLASAQSALDGFTKKNFEGRGNSEKALILQPYKDIHFDQVYGSISGSVTRLTTVNTLAIIGLFILVMASINFVNLATSRAIGKGKEIGVRKVMGSTKTQIIFQSFGETFLSVLIAALIGMLAATFLLPFLSLIADVPEKMDFFQPIILAFVGILVLTLTLLSGFYPALVISKFKPIHALKSKFQQNHVGGISVRKALVVVQFAIAQILMISTIIAIQQMNMVQDADLGFTKEHVYFVEVPFDTEDERRIEYFKQELQGNPSVVTASLASDVPASDNNSLFNFYFDGKKEDVPFPAYAKFGDEKYFETYDIEFVAGGPYQQSDTIKEVVINETMVKRLLIEDPNDAIGKQFRLGMMREWATVTGVIKDFTVNSLRDEIKQLVIAPKKEFYRVVGLKLDQNASLENVAKVEEAFDKVYPEQIYHGYFLDESIQKFYESEQKLALVFKIFAGISILISCIGLYGLVSFMISQKVKEIGIRKVLGASVSQITFMLSREYFLMVLLAFFIAVPIAYWMMERWLENFAFKIPFSTGLFVIVMICSLLITGLTVGSKAIKSALANPVDSLSDE</sequence>
<organism evidence="9 10">
    <name type="scientific">Algoriphagus pacificus</name>
    <dbReference type="NCBI Taxonomy" id="2811234"/>
    <lineage>
        <taxon>Bacteria</taxon>
        <taxon>Pseudomonadati</taxon>
        <taxon>Bacteroidota</taxon>
        <taxon>Cytophagia</taxon>
        <taxon>Cytophagales</taxon>
        <taxon>Cyclobacteriaceae</taxon>
        <taxon>Algoriphagus</taxon>
    </lineage>
</organism>
<reference evidence="9 10" key="1">
    <citation type="submission" date="2021-03" db="EMBL/GenBank/DDBJ databases">
        <title>novel species isolated from a fishpond in China.</title>
        <authorList>
            <person name="Lu H."/>
            <person name="Cai Z."/>
        </authorList>
    </citation>
    <scope>NUCLEOTIDE SEQUENCE [LARGE SCALE GENOMIC DNA]</scope>
    <source>
        <strain evidence="9 10">YJ13C</strain>
    </source>
</reference>
<feature type="domain" description="ABC3 transporter permease C-terminal" evidence="7">
    <location>
        <begin position="687"/>
        <end position="794"/>
    </location>
</feature>
<dbReference type="InterPro" id="IPR050250">
    <property type="entry name" value="Macrolide_Exporter_MacB"/>
</dbReference>
<dbReference type="Pfam" id="PF12704">
    <property type="entry name" value="MacB_PCD"/>
    <property type="match status" value="2"/>
</dbReference>
<protein>
    <submittedName>
        <fullName evidence="9">ABC transporter permease</fullName>
    </submittedName>
</protein>
<feature type="transmembrane region" description="Helical" evidence="6">
    <location>
        <begin position="432"/>
        <end position="457"/>
    </location>
</feature>
<evidence type="ECO:0000313" key="9">
    <source>
        <dbReference type="EMBL" id="MBN7817337.1"/>
    </source>
</evidence>
<proteinExistence type="predicted"/>
<dbReference type="EMBL" id="JAFKCU010000005">
    <property type="protein sequence ID" value="MBN7817337.1"/>
    <property type="molecule type" value="Genomic_DNA"/>
</dbReference>
<evidence type="ECO:0000259" key="7">
    <source>
        <dbReference type="Pfam" id="PF02687"/>
    </source>
</evidence>
<feature type="transmembrane region" description="Helical" evidence="6">
    <location>
        <begin position="21"/>
        <end position="43"/>
    </location>
</feature>
<feature type="transmembrane region" description="Helical" evidence="6">
    <location>
        <begin position="736"/>
        <end position="754"/>
    </location>
</feature>
<evidence type="ECO:0000256" key="5">
    <source>
        <dbReference type="ARBA" id="ARBA00023136"/>
    </source>
</evidence>
<dbReference type="PANTHER" id="PTHR30572:SF18">
    <property type="entry name" value="ABC-TYPE MACROLIDE FAMILY EXPORT SYSTEM PERMEASE COMPONENT 2"/>
    <property type="match status" value="1"/>
</dbReference>
<dbReference type="InterPro" id="IPR025857">
    <property type="entry name" value="MacB_PCD"/>
</dbReference>
<name>A0ABS3CJV8_9BACT</name>
<evidence type="ECO:0000256" key="2">
    <source>
        <dbReference type="ARBA" id="ARBA00022475"/>
    </source>
</evidence>
<dbReference type="RefSeq" id="WP_206588012.1">
    <property type="nucleotide sequence ID" value="NZ_JAFKCU010000005.1"/>
</dbReference>
<keyword evidence="10" id="KW-1185">Reference proteome</keyword>
<feature type="transmembrane region" description="Helical" evidence="6">
    <location>
        <begin position="683"/>
        <end position="708"/>
    </location>
</feature>
<dbReference type="InterPro" id="IPR003838">
    <property type="entry name" value="ABC3_permease_C"/>
</dbReference>
<evidence type="ECO:0000259" key="8">
    <source>
        <dbReference type="Pfam" id="PF12704"/>
    </source>
</evidence>
<dbReference type="Proteomes" id="UP000664480">
    <property type="component" value="Unassembled WGS sequence"/>
</dbReference>
<dbReference type="PANTHER" id="PTHR30572">
    <property type="entry name" value="MEMBRANE COMPONENT OF TRANSPORTER-RELATED"/>
    <property type="match status" value="1"/>
</dbReference>
<gene>
    <name evidence="9" type="ORF">J0A69_17995</name>
</gene>
<evidence type="ECO:0000256" key="6">
    <source>
        <dbReference type="SAM" id="Phobius"/>
    </source>
</evidence>
<comment type="caution">
    <text evidence="9">The sequence shown here is derived from an EMBL/GenBank/DDBJ whole genome shotgun (WGS) entry which is preliminary data.</text>
</comment>
<feature type="transmembrane region" description="Helical" evidence="6">
    <location>
        <begin position="350"/>
        <end position="375"/>
    </location>
</feature>
<keyword evidence="3 6" id="KW-0812">Transmembrane</keyword>
<keyword evidence="5 6" id="KW-0472">Membrane</keyword>
<keyword evidence="4 6" id="KW-1133">Transmembrane helix</keyword>
<feature type="transmembrane region" description="Helical" evidence="6">
    <location>
        <begin position="387"/>
        <end position="411"/>
    </location>
</feature>
<comment type="subcellular location">
    <subcellularLocation>
        <location evidence="1">Cell membrane</location>
        <topology evidence="1">Multi-pass membrane protein</topology>
    </subcellularLocation>
</comment>
<accession>A0ABS3CJV8</accession>
<evidence type="ECO:0000256" key="1">
    <source>
        <dbReference type="ARBA" id="ARBA00004651"/>
    </source>
</evidence>
<feature type="transmembrane region" description="Helical" evidence="6">
    <location>
        <begin position="766"/>
        <end position="788"/>
    </location>
</feature>
<evidence type="ECO:0000256" key="3">
    <source>
        <dbReference type="ARBA" id="ARBA00022692"/>
    </source>
</evidence>